<keyword evidence="5" id="KW-0800">Toxin</keyword>
<feature type="binding site" evidence="5">
    <location>
        <position position="79"/>
    </location>
    <ligand>
        <name>Mg(2+)</name>
        <dbReference type="ChEBI" id="CHEBI:18420"/>
    </ligand>
</feature>
<comment type="cofactor">
    <cofactor evidence="5">
        <name>Mg(2+)</name>
        <dbReference type="ChEBI" id="CHEBI:18420"/>
    </cofactor>
</comment>
<keyword evidence="4 5" id="KW-0378">Hydrolase</keyword>
<dbReference type="Proteomes" id="UP000321201">
    <property type="component" value="Unassembled WGS sequence"/>
</dbReference>
<feature type="compositionally biased region" description="Polar residues" evidence="6">
    <location>
        <begin position="1"/>
        <end position="42"/>
    </location>
</feature>
<feature type="domain" description="PIN" evidence="7">
    <location>
        <begin position="77"/>
        <end position="204"/>
    </location>
</feature>
<feature type="compositionally biased region" description="Low complexity" evidence="6">
    <location>
        <begin position="45"/>
        <end position="57"/>
    </location>
</feature>
<comment type="caution">
    <text evidence="8">The sequence shown here is derived from an EMBL/GenBank/DDBJ whole genome shotgun (WGS) entry which is preliminary data.</text>
</comment>
<sequence>MGSAPETKSSGSRPATPFGSSPTRPEQRTRSGSPAGSSTSIWLPSASASATATGASSRRQTAIGAGDGRNCTSVASLIDTNILVYRFDPRFPDKQKIATQLLREGIARDTVRVPHQAIVEFVAATTRKQSDGTSLLDPDTARREAEELLAQFEILYPTEGVLRTALRGAAAYRLGWFDAHLWAYAEYYGLEEIVSEDFEHDRLYGSVRARNPFLDMTEQPGPKAPQ</sequence>
<dbReference type="EC" id="3.1.-.-" evidence="5"/>
<name>A0A5C7EV43_9PROT</name>
<feature type="binding site" evidence="5">
    <location>
        <position position="178"/>
    </location>
    <ligand>
        <name>Mg(2+)</name>
        <dbReference type="ChEBI" id="CHEBI:18420"/>
    </ligand>
</feature>
<dbReference type="CDD" id="cd18692">
    <property type="entry name" value="PIN_VapC-like"/>
    <property type="match status" value="1"/>
</dbReference>
<keyword evidence="5" id="KW-0460">Magnesium</keyword>
<evidence type="ECO:0000256" key="6">
    <source>
        <dbReference type="SAM" id="MobiDB-lite"/>
    </source>
</evidence>
<dbReference type="GO" id="GO:0090729">
    <property type="term" value="F:toxin activity"/>
    <property type="evidence" value="ECO:0007669"/>
    <property type="project" value="UniProtKB-KW"/>
</dbReference>
<evidence type="ECO:0000256" key="2">
    <source>
        <dbReference type="ARBA" id="ARBA00022722"/>
    </source>
</evidence>
<dbReference type="HAMAP" id="MF_00265">
    <property type="entry name" value="VapC_Nob1"/>
    <property type="match status" value="1"/>
</dbReference>
<protein>
    <recommendedName>
        <fullName evidence="5">Ribonuclease VapC</fullName>
        <shortName evidence="5">RNase VapC</shortName>
        <ecNumber evidence="5">3.1.-.-</ecNumber>
    </recommendedName>
    <alternativeName>
        <fullName evidence="5">Toxin VapC</fullName>
    </alternativeName>
</protein>
<evidence type="ECO:0000256" key="1">
    <source>
        <dbReference type="ARBA" id="ARBA00022649"/>
    </source>
</evidence>
<keyword evidence="1 5" id="KW-1277">Toxin-antitoxin system</keyword>
<reference evidence="8 9" key="1">
    <citation type="submission" date="2019-08" db="EMBL/GenBank/DDBJ databases">
        <title>Pelomicrobium methylotrophicum gen. nov., sp. nov. a moderately thermophilic, facultatively anaerobic, lithoautotrophic and methylotrophic bacterium isolated from a terrestrial mud volcano.</title>
        <authorList>
            <person name="Slobodkina G.B."/>
            <person name="Merkel A.Y."/>
            <person name="Slobodkin A.I."/>
        </authorList>
    </citation>
    <scope>NUCLEOTIDE SEQUENCE [LARGE SCALE GENOMIC DNA]</scope>
    <source>
        <strain evidence="8 9">SM250</strain>
    </source>
</reference>
<dbReference type="GO" id="GO:0000287">
    <property type="term" value="F:magnesium ion binding"/>
    <property type="evidence" value="ECO:0007669"/>
    <property type="project" value="UniProtKB-UniRule"/>
</dbReference>
<comment type="similarity">
    <text evidence="5">Belongs to the PINc/VapC protein family.</text>
</comment>
<dbReference type="GO" id="GO:0016787">
    <property type="term" value="F:hydrolase activity"/>
    <property type="evidence" value="ECO:0007669"/>
    <property type="project" value="UniProtKB-KW"/>
</dbReference>
<evidence type="ECO:0000313" key="9">
    <source>
        <dbReference type="Proteomes" id="UP000321201"/>
    </source>
</evidence>
<comment type="function">
    <text evidence="5">Toxic component of a toxin-antitoxin (TA) system. An RNase.</text>
</comment>
<gene>
    <name evidence="5" type="primary">vapC</name>
    <name evidence="8" type="ORF">FR698_12045</name>
</gene>
<dbReference type="InterPro" id="IPR022907">
    <property type="entry name" value="VapC_family"/>
</dbReference>
<dbReference type="InterPro" id="IPR002716">
    <property type="entry name" value="PIN_dom"/>
</dbReference>
<evidence type="ECO:0000256" key="5">
    <source>
        <dbReference type="HAMAP-Rule" id="MF_00265"/>
    </source>
</evidence>
<keyword evidence="3 5" id="KW-0479">Metal-binding</keyword>
<dbReference type="InterPro" id="IPR029060">
    <property type="entry name" value="PIN-like_dom_sf"/>
</dbReference>
<proteinExistence type="inferred from homology"/>
<evidence type="ECO:0000256" key="3">
    <source>
        <dbReference type="ARBA" id="ARBA00022723"/>
    </source>
</evidence>
<dbReference type="SUPFAM" id="SSF88723">
    <property type="entry name" value="PIN domain-like"/>
    <property type="match status" value="1"/>
</dbReference>
<organism evidence="8 9">
    <name type="scientific">Pelomicrobium methylotrophicum</name>
    <dbReference type="NCBI Taxonomy" id="2602750"/>
    <lineage>
        <taxon>Bacteria</taxon>
        <taxon>Pseudomonadati</taxon>
        <taxon>Pseudomonadota</taxon>
        <taxon>Hydrogenophilia</taxon>
        <taxon>Hydrogenophilia incertae sedis</taxon>
        <taxon>Pelomicrobium</taxon>
    </lineage>
</organism>
<dbReference type="Gene3D" id="3.40.50.1010">
    <property type="entry name" value="5'-nuclease"/>
    <property type="match status" value="1"/>
</dbReference>
<evidence type="ECO:0000313" key="8">
    <source>
        <dbReference type="EMBL" id="TXF11107.1"/>
    </source>
</evidence>
<evidence type="ECO:0000259" key="7">
    <source>
        <dbReference type="Pfam" id="PF01850"/>
    </source>
</evidence>
<accession>A0A5C7EV43</accession>
<feature type="region of interest" description="Disordered" evidence="6">
    <location>
        <begin position="1"/>
        <end position="70"/>
    </location>
</feature>
<evidence type="ECO:0000256" key="4">
    <source>
        <dbReference type="ARBA" id="ARBA00022801"/>
    </source>
</evidence>
<dbReference type="EMBL" id="VPFL01000017">
    <property type="protein sequence ID" value="TXF11107.1"/>
    <property type="molecule type" value="Genomic_DNA"/>
</dbReference>
<keyword evidence="2 5" id="KW-0540">Nuclease</keyword>
<dbReference type="AlphaFoldDB" id="A0A5C7EV43"/>
<dbReference type="InParanoid" id="A0A5C7EV43"/>
<keyword evidence="9" id="KW-1185">Reference proteome</keyword>
<dbReference type="Pfam" id="PF01850">
    <property type="entry name" value="PIN"/>
    <property type="match status" value="1"/>
</dbReference>
<dbReference type="OrthoDB" id="163436at2"/>
<dbReference type="GO" id="GO:0004540">
    <property type="term" value="F:RNA nuclease activity"/>
    <property type="evidence" value="ECO:0007669"/>
    <property type="project" value="InterPro"/>
</dbReference>